<accession>A0A1I1KNB8</accession>
<evidence type="ECO:0000256" key="4">
    <source>
        <dbReference type="ARBA" id="ARBA00023002"/>
    </source>
</evidence>
<dbReference type="OrthoDB" id="5500002at2"/>
<dbReference type="InterPro" id="IPR001128">
    <property type="entry name" value="Cyt_P450"/>
</dbReference>
<dbReference type="GO" id="GO:0004497">
    <property type="term" value="F:monooxygenase activity"/>
    <property type="evidence" value="ECO:0007669"/>
    <property type="project" value="UniProtKB-KW"/>
</dbReference>
<evidence type="ECO:0000256" key="6">
    <source>
        <dbReference type="ARBA" id="ARBA00023033"/>
    </source>
</evidence>
<keyword evidence="3 7" id="KW-0479">Metal-binding</keyword>
<dbReference type="CDD" id="cd11029">
    <property type="entry name" value="CYP107-like"/>
    <property type="match status" value="1"/>
</dbReference>
<evidence type="ECO:0000256" key="7">
    <source>
        <dbReference type="RuleBase" id="RU000461"/>
    </source>
</evidence>
<dbReference type="FunFam" id="1.10.630.10:FF:000018">
    <property type="entry name" value="Cytochrome P450 monooxygenase"/>
    <property type="match status" value="1"/>
</dbReference>
<dbReference type="InterPro" id="IPR036396">
    <property type="entry name" value="Cyt_P450_sf"/>
</dbReference>
<dbReference type="RefSeq" id="WP_093838556.1">
    <property type="nucleotide sequence ID" value="NZ_FOLM01000004.1"/>
</dbReference>
<organism evidence="8 9">
    <name type="scientific">Streptomyces aidingensis</name>
    <dbReference type="NCBI Taxonomy" id="910347"/>
    <lineage>
        <taxon>Bacteria</taxon>
        <taxon>Bacillati</taxon>
        <taxon>Actinomycetota</taxon>
        <taxon>Actinomycetes</taxon>
        <taxon>Kitasatosporales</taxon>
        <taxon>Streptomycetaceae</taxon>
        <taxon>Streptomyces</taxon>
    </lineage>
</organism>
<dbReference type="EMBL" id="FOLM01000004">
    <property type="protein sequence ID" value="SFC62434.1"/>
    <property type="molecule type" value="Genomic_DNA"/>
</dbReference>
<name>A0A1I1KNB8_9ACTN</name>
<dbReference type="AlphaFoldDB" id="A0A1I1KNB8"/>
<keyword evidence="4 7" id="KW-0560">Oxidoreductase</keyword>
<evidence type="ECO:0000256" key="2">
    <source>
        <dbReference type="ARBA" id="ARBA00022617"/>
    </source>
</evidence>
<dbReference type="Proteomes" id="UP000199207">
    <property type="component" value="Unassembled WGS sequence"/>
</dbReference>
<dbReference type="GO" id="GO:0016705">
    <property type="term" value="F:oxidoreductase activity, acting on paired donors, with incorporation or reduction of molecular oxygen"/>
    <property type="evidence" value="ECO:0007669"/>
    <property type="project" value="InterPro"/>
</dbReference>
<evidence type="ECO:0000256" key="3">
    <source>
        <dbReference type="ARBA" id="ARBA00022723"/>
    </source>
</evidence>
<proteinExistence type="inferred from homology"/>
<reference evidence="8 9" key="1">
    <citation type="submission" date="2016-10" db="EMBL/GenBank/DDBJ databases">
        <authorList>
            <person name="de Groot N.N."/>
        </authorList>
    </citation>
    <scope>NUCLEOTIDE SEQUENCE [LARGE SCALE GENOMIC DNA]</scope>
    <source>
        <strain evidence="8 9">CGMCC 4.5739</strain>
    </source>
</reference>
<dbReference type="InterPro" id="IPR002397">
    <property type="entry name" value="Cyt_P450_B"/>
</dbReference>
<dbReference type="InterPro" id="IPR017972">
    <property type="entry name" value="Cyt_P450_CS"/>
</dbReference>
<dbReference type="SUPFAM" id="SSF48264">
    <property type="entry name" value="Cytochrome P450"/>
    <property type="match status" value="1"/>
</dbReference>
<sequence length="407" mass="44914">MTGDREPLTLDTTGRDLYAQADLLRTLGPAVPVRLPGGLTAWSVTRGDVAKRLLTHPHISKDARKSWPGYRPGAIPWLTAWVDVISMFTSDGAEHHRLKNLVSKAFTPRRIQAMRPAITAIVQDLLGSLDTMPHGETIDLRSRFAYPIPTRVICDLFGVPQDQRPDMLRVIDAVLDTSVTPEQAETIRHDLFAAMHTLLDTKRQTPGQDMTSILLAARETDGDQLSHDELISTLILMIGAGSETAVSLITHAVHELLTHTDQLRAVLVDDQRWDDVIEESLRLHPPIMHLPLRYATADIDLGDSTTIRTGDLVLIAFGAHGRDPGTHHNPETFDIDRADKQHLAFGHGIHYCLGAPLARLEARVALPALFTRFPALHLAELPGGPEPQPSFIGNDYRSLPVILTAPR</sequence>
<dbReference type="Gene3D" id="1.10.630.10">
    <property type="entry name" value="Cytochrome P450"/>
    <property type="match status" value="1"/>
</dbReference>
<keyword evidence="5 7" id="KW-0408">Iron</keyword>
<dbReference type="STRING" id="910347.SAMN05421773_104306"/>
<dbReference type="GO" id="GO:0005506">
    <property type="term" value="F:iron ion binding"/>
    <property type="evidence" value="ECO:0007669"/>
    <property type="project" value="InterPro"/>
</dbReference>
<protein>
    <submittedName>
        <fullName evidence="8">Cytochrome P450</fullName>
    </submittedName>
</protein>
<dbReference type="GO" id="GO:0020037">
    <property type="term" value="F:heme binding"/>
    <property type="evidence" value="ECO:0007669"/>
    <property type="project" value="InterPro"/>
</dbReference>
<dbReference type="PANTHER" id="PTHR46696:SF1">
    <property type="entry name" value="CYTOCHROME P450 YJIB-RELATED"/>
    <property type="match status" value="1"/>
</dbReference>
<comment type="similarity">
    <text evidence="1 7">Belongs to the cytochrome P450 family.</text>
</comment>
<dbReference type="PRINTS" id="PR00359">
    <property type="entry name" value="BP450"/>
</dbReference>
<dbReference type="PANTHER" id="PTHR46696">
    <property type="entry name" value="P450, PUTATIVE (EUROFUNG)-RELATED"/>
    <property type="match status" value="1"/>
</dbReference>
<keyword evidence="2 7" id="KW-0349">Heme</keyword>
<keyword evidence="9" id="KW-1185">Reference proteome</keyword>
<evidence type="ECO:0000313" key="8">
    <source>
        <dbReference type="EMBL" id="SFC62434.1"/>
    </source>
</evidence>
<evidence type="ECO:0000256" key="5">
    <source>
        <dbReference type="ARBA" id="ARBA00023004"/>
    </source>
</evidence>
<keyword evidence="6 7" id="KW-0503">Monooxygenase</keyword>
<gene>
    <name evidence="8" type="ORF">SAMN05421773_104306</name>
</gene>
<evidence type="ECO:0000313" key="9">
    <source>
        <dbReference type="Proteomes" id="UP000199207"/>
    </source>
</evidence>
<dbReference type="Pfam" id="PF00067">
    <property type="entry name" value="p450"/>
    <property type="match status" value="1"/>
</dbReference>
<dbReference type="PRINTS" id="PR00385">
    <property type="entry name" value="P450"/>
</dbReference>
<evidence type="ECO:0000256" key="1">
    <source>
        <dbReference type="ARBA" id="ARBA00010617"/>
    </source>
</evidence>
<dbReference type="PROSITE" id="PS00086">
    <property type="entry name" value="CYTOCHROME_P450"/>
    <property type="match status" value="1"/>
</dbReference>